<proteinExistence type="predicted"/>
<dbReference type="AlphaFoldDB" id="E2C899"/>
<sequence>KEYLRGILLHYFFQKKFAAGAHRIFVETYGDHALSETTCRDWFRRFKNNDFDVEDKECSGAPKKFEDEELEALLDEDPCQTQNEL</sequence>
<dbReference type="GO" id="GO:0003697">
    <property type="term" value="F:single-stranded DNA binding"/>
    <property type="evidence" value="ECO:0007669"/>
    <property type="project" value="TreeGrafter"/>
</dbReference>
<dbReference type="Proteomes" id="UP000008237">
    <property type="component" value="Unassembled WGS sequence"/>
</dbReference>
<reference evidence="2 3" key="1">
    <citation type="journal article" date="2010" name="Science">
        <title>Genomic comparison of the ants Camponotus floridanus and Harpegnathos saltator.</title>
        <authorList>
            <person name="Bonasio R."/>
            <person name="Zhang G."/>
            <person name="Ye C."/>
            <person name="Mutti N.S."/>
            <person name="Fang X."/>
            <person name="Qin N."/>
            <person name="Donahue G."/>
            <person name="Yang P."/>
            <person name="Li Q."/>
            <person name="Li C."/>
            <person name="Zhang P."/>
            <person name="Huang Z."/>
            <person name="Berger S.L."/>
            <person name="Reinberg D."/>
            <person name="Wang J."/>
            <person name="Liebig J."/>
        </authorList>
    </citation>
    <scope>NUCLEOTIDE SEQUENCE [LARGE SCALE GENOMIC DNA]</scope>
    <source>
        <strain evidence="2 3">R22 G/1</strain>
    </source>
</reference>
<dbReference type="GO" id="GO:0031297">
    <property type="term" value="P:replication fork processing"/>
    <property type="evidence" value="ECO:0007669"/>
    <property type="project" value="TreeGrafter"/>
</dbReference>
<dbReference type="PANTHER" id="PTHR46060">
    <property type="entry name" value="MARINER MOS1 TRANSPOSASE-LIKE PROTEIN"/>
    <property type="match status" value="1"/>
</dbReference>
<feature type="non-terminal residue" evidence="2">
    <location>
        <position position="85"/>
    </location>
</feature>
<dbReference type="GO" id="GO:0044774">
    <property type="term" value="P:mitotic DNA integrity checkpoint signaling"/>
    <property type="evidence" value="ECO:0007669"/>
    <property type="project" value="TreeGrafter"/>
</dbReference>
<gene>
    <name evidence="2" type="ORF">EAI_17023</name>
</gene>
<dbReference type="EMBL" id="GL453586">
    <property type="protein sequence ID" value="EFN75840.1"/>
    <property type="molecule type" value="Genomic_DNA"/>
</dbReference>
<dbReference type="Pfam" id="PF17906">
    <property type="entry name" value="HTH_48"/>
    <property type="match status" value="1"/>
</dbReference>
<protein>
    <recommendedName>
        <fullName evidence="1">Mos1 transposase HTH domain-containing protein</fullName>
    </recommendedName>
</protein>
<dbReference type="InterPro" id="IPR041426">
    <property type="entry name" value="Mos1_HTH"/>
</dbReference>
<dbReference type="InterPro" id="IPR052709">
    <property type="entry name" value="Transposase-MT_Hybrid"/>
</dbReference>
<dbReference type="GO" id="GO:0005634">
    <property type="term" value="C:nucleus"/>
    <property type="evidence" value="ECO:0007669"/>
    <property type="project" value="TreeGrafter"/>
</dbReference>
<evidence type="ECO:0000313" key="3">
    <source>
        <dbReference type="Proteomes" id="UP000008237"/>
    </source>
</evidence>
<dbReference type="GO" id="GO:0000729">
    <property type="term" value="P:DNA double-strand break processing"/>
    <property type="evidence" value="ECO:0007669"/>
    <property type="project" value="TreeGrafter"/>
</dbReference>
<feature type="non-terminal residue" evidence="2">
    <location>
        <position position="1"/>
    </location>
</feature>
<dbReference type="GO" id="GO:0000793">
    <property type="term" value="C:condensed chromosome"/>
    <property type="evidence" value="ECO:0007669"/>
    <property type="project" value="TreeGrafter"/>
</dbReference>
<dbReference type="GO" id="GO:0042800">
    <property type="term" value="F:histone H3K4 methyltransferase activity"/>
    <property type="evidence" value="ECO:0007669"/>
    <property type="project" value="TreeGrafter"/>
</dbReference>
<keyword evidence="3" id="KW-1185">Reference proteome</keyword>
<dbReference type="GO" id="GO:0044547">
    <property type="term" value="F:DNA topoisomerase binding"/>
    <property type="evidence" value="ECO:0007669"/>
    <property type="project" value="TreeGrafter"/>
</dbReference>
<dbReference type="Gene3D" id="1.10.10.10">
    <property type="entry name" value="Winged helix-like DNA-binding domain superfamily/Winged helix DNA-binding domain"/>
    <property type="match status" value="1"/>
</dbReference>
<evidence type="ECO:0000259" key="1">
    <source>
        <dbReference type="Pfam" id="PF17906"/>
    </source>
</evidence>
<name>E2C899_HARSA</name>
<dbReference type="PANTHER" id="PTHR46060:SF2">
    <property type="entry name" value="HISTONE-LYSINE N-METHYLTRANSFERASE SETMAR"/>
    <property type="match status" value="1"/>
</dbReference>
<organism evidence="3">
    <name type="scientific">Harpegnathos saltator</name>
    <name type="common">Jerdon's jumping ant</name>
    <dbReference type="NCBI Taxonomy" id="610380"/>
    <lineage>
        <taxon>Eukaryota</taxon>
        <taxon>Metazoa</taxon>
        <taxon>Ecdysozoa</taxon>
        <taxon>Arthropoda</taxon>
        <taxon>Hexapoda</taxon>
        <taxon>Insecta</taxon>
        <taxon>Pterygota</taxon>
        <taxon>Neoptera</taxon>
        <taxon>Endopterygota</taxon>
        <taxon>Hymenoptera</taxon>
        <taxon>Apocrita</taxon>
        <taxon>Aculeata</taxon>
        <taxon>Formicoidea</taxon>
        <taxon>Formicidae</taxon>
        <taxon>Ponerinae</taxon>
        <taxon>Ponerini</taxon>
        <taxon>Harpegnathos</taxon>
    </lineage>
</organism>
<dbReference type="GO" id="GO:0003690">
    <property type="term" value="F:double-stranded DNA binding"/>
    <property type="evidence" value="ECO:0007669"/>
    <property type="project" value="TreeGrafter"/>
</dbReference>
<dbReference type="InParanoid" id="E2C899"/>
<dbReference type="GO" id="GO:0046975">
    <property type="term" value="F:histone H3K36 methyltransferase activity"/>
    <property type="evidence" value="ECO:0007669"/>
    <property type="project" value="TreeGrafter"/>
</dbReference>
<accession>E2C899</accession>
<dbReference type="GO" id="GO:0006303">
    <property type="term" value="P:double-strand break repair via nonhomologous end joining"/>
    <property type="evidence" value="ECO:0007669"/>
    <property type="project" value="TreeGrafter"/>
</dbReference>
<dbReference type="GO" id="GO:0000014">
    <property type="term" value="F:single-stranded DNA endodeoxyribonuclease activity"/>
    <property type="evidence" value="ECO:0007669"/>
    <property type="project" value="TreeGrafter"/>
</dbReference>
<feature type="domain" description="Mos1 transposase HTH" evidence="1">
    <location>
        <begin position="1"/>
        <end position="50"/>
    </location>
</feature>
<dbReference type="GO" id="GO:0035861">
    <property type="term" value="C:site of double-strand break"/>
    <property type="evidence" value="ECO:0007669"/>
    <property type="project" value="TreeGrafter"/>
</dbReference>
<evidence type="ECO:0000313" key="2">
    <source>
        <dbReference type="EMBL" id="EFN75840.1"/>
    </source>
</evidence>
<dbReference type="GO" id="GO:0015074">
    <property type="term" value="P:DNA integration"/>
    <property type="evidence" value="ECO:0007669"/>
    <property type="project" value="TreeGrafter"/>
</dbReference>
<dbReference type="Gene3D" id="1.10.10.1450">
    <property type="match status" value="1"/>
</dbReference>
<dbReference type="InterPro" id="IPR036388">
    <property type="entry name" value="WH-like_DNA-bd_sf"/>
</dbReference>